<proteinExistence type="predicted"/>
<dbReference type="SUPFAM" id="SSF52266">
    <property type="entry name" value="SGNH hydrolase"/>
    <property type="match status" value="1"/>
</dbReference>
<evidence type="ECO:0000313" key="3">
    <source>
        <dbReference type="Proteomes" id="UP001189143"/>
    </source>
</evidence>
<reference evidence="2" key="1">
    <citation type="submission" date="2022-10" db="EMBL/GenBank/DDBJ databases">
        <authorList>
            <person name="Aires J."/>
            <person name="Mesa V."/>
        </authorList>
    </citation>
    <scope>NUCLEOTIDE SEQUENCE</scope>
    <source>
        <strain evidence="2">Clostridium neonatale JD116</strain>
    </source>
</reference>
<dbReference type="RefSeq" id="WP_317050024.1">
    <property type="nucleotide sequence ID" value="NZ_CAMRXC010000273.1"/>
</dbReference>
<feature type="domain" description="SGNH hydrolase-type esterase" evidence="1">
    <location>
        <begin position="52"/>
        <end position="202"/>
    </location>
</feature>
<accession>A0AAD1YCE6</accession>
<name>A0AAD1YCE6_9CLOT</name>
<evidence type="ECO:0000313" key="2">
    <source>
        <dbReference type="EMBL" id="CAI3541838.1"/>
    </source>
</evidence>
<dbReference type="PANTHER" id="PTHR30383">
    <property type="entry name" value="THIOESTERASE 1/PROTEASE 1/LYSOPHOSPHOLIPASE L1"/>
    <property type="match status" value="1"/>
</dbReference>
<dbReference type="Proteomes" id="UP001189143">
    <property type="component" value="Unassembled WGS sequence"/>
</dbReference>
<sequence>MEKETWRLEKEQMVKDFNAWNKDAIKGQTVFTGSSLMEMFPIEKWVKELGPNAPIVYNRGVGGYRTTDLLPILDSCVTDLKPRKVFINIGSNDLSDDSIPLETVMLNYDHIITQIEKKLPSVIIYMMAYYPINYESAAEEMKPSLLIRTNEKINKANELVAQLAAKHGQIFINVNAPLMDKQGRLKAEYTIEGMHINPLGYHAIFEDIMTYVME</sequence>
<dbReference type="EMBL" id="CAMTCP010000033">
    <property type="protein sequence ID" value="CAI3541838.1"/>
    <property type="molecule type" value="Genomic_DNA"/>
</dbReference>
<organism evidence="2 3">
    <name type="scientific">Clostridium neonatale</name>
    <dbReference type="NCBI Taxonomy" id="137838"/>
    <lineage>
        <taxon>Bacteria</taxon>
        <taxon>Bacillati</taxon>
        <taxon>Bacillota</taxon>
        <taxon>Clostridia</taxon>
        <taxon>Eubacteriales</taxon>
        <taxon>Clostridiaceae</taxon>
        <taxon>Clostridium</taxon>
    </lineage>
</organism>
<protein>
    <submittedName>
        <fullName evidence="2">GDSL-like protein</fullName>
    </submittedName>
</protein>
<dbReference type="InterPro" id="IPR051532">
    <property type="entry name" value="Ester_Hydrolysis_Enzymes"/>
</dbReference>
<evidence type="ECO:0000259" key="1">
    <source>
        <dbReference type="Pfam" id="PF13472"/>
    </source>
</evidence>
<dbReference type="InterPro" id="IPR013830">
    <property type="entry name" value="SGNH_hydro"/>
</dbReference>
<gene>
    <name evidence="2" type="ORF">CNEO2_120050</name>
</gene>
<dbReference type="PANTHER" id="PTHR30383:SF5">
    <property type="entry name" value="SGNH HYDROLASE-TYPE ESTERASE DOMAIN-CONTAINING PROTEIN"/>
    <property type="match status" value="1"/>
</dbReference>
<dbReference type="Pfam" id="PF13472">
    <property type="entry name" value="Lipase_GDSL_2"/>
    <property type="match status" value="1"/>
</dbReference>
<dbReference type="AlphaFoldDB" id="A0AAD1YCE6"/>
<dbReference type="InterPro" id="IPR036514">
    <property type="entry name" value="SGNH_hydro_sf"/>
</dbReference>
<dbReference type="GO" id="GO:0004622">
    <property type="term" value="F:phosphatidylcholine lysophospholipase activity"/>
    <property type="evidence" value="ECO:0007669"/>
    <property type="project" value="TreeGrafter"/>
</dbReference>
<dbReference type="Gene3D" id="3.40.50.1110">
    <property type="entry name" value="SGNH hydrolase"/>
    <property type="match status" value="1"/>
</dbReference>
<comment type="caution">
    <text evidence="2">The sequence shown here is derived from an EMBL/GenBank/DDBJ whole genome shotgun (WGS) entry which is preliminary data.</text>
</comment>